<evidence type="ECO:0000259" key="7">
    <source>
        <dbReference type="PROSITE" id="PS51987"/>
    </source>
</evidence>
<feature type="domain" description="GS catalytic" evidence="7">
    <location>
        <begin position="131"/>
        <end position="464"/>
    </location>
</feature>
<sequence length="464" mass="50243">MDGSGQTDGAERLKAAQDLETLLAAYPEMRFIDALFIDLCGIARGKRLTVDEARNMAGGTVQIPRSIYALDVTGDSLDPDGFGFRDGDPDVTAVPVAGTFAPRFFRADGKEPVVGQVLMEFEDKTPPVIEPRAVLAHVAERFGETGFTPVCALELEFFLIDRERNADGSPRPPRAPGSNRPETRRSVYDMRSLDNFSAFVTDVDRMAQLQGIPATVATSEFAPGQFEINLRHVDDPVEAADDAALLRHLVTNVADAHGYDCTFMSKPFPAEAGSGLHLHLSLAGAGGRNVFDDGGRDGADLLRHAIGGCLALMPASMAVFAANRNAYRRFQPNLFVPMAPCWGYNNRSVAVRVPAGPAHARRLEHRVAGAEANPYLALAALLAGVHHGVTNRIDPGPATAGNASERHDPSLPGTIDAALDVAGADEILRGYLQEGYLSLYLETKRLELEKFRTFVSPLEYQWYL</sequence>
<dbReference type="PANTHER" id="PTHR43785:SF12">
    <property type="entry name" value="TYPE-1 GLUTAMINE SYNTHETASE 2"/>
    <property type="match status" value="1"/>
</dbReference>
<feature type="region of interest" description="Disordered" evidence="6">
    <location>
        <begin position="164"/>
        <end position="184"/>
    </location>
</feature>
<name>A0A9J6PCA2_9PROT</name>
<gene>
    <name evidence="8" type="ORF">NJQ99_05605</name>
</gene>
<evidence type="ECO:0000256" key="3">
    <source>
        <dbReference type="ARBA" id="ARBA00022842"/>
    </source>
</evidence>
<dbReference type="InterPro" id="IPR008146">
    <property type="entry name" value="Gln_synth_cat_dom"/>
</dbReference>
<evidence type="ECO:0000313" key="8">
    <source>
        <dbReference type="EMBL" id="MCP1335878.1"/>
    </source>
</evidence>
<dbReference type="PANTHER" id="PTHR43785">
    <property type="entry name" value="GAMMA-GLUTAMYLPUTRESCINE SYNTHETASE"/>
    <property type="match status" value="1"/>
</dbReference>
<dbReference type="Pfam" id="PF00120">
    <property type="entry name" value="Gln-synt_C"/>
    <property type="match status" value="1"/>
</dbReference>
<reference evidence="8" key="1">
    <citation type="submission" date="2022-06" db="EMBL/GenBank/DDBJ databases">
        <title>Isolation and Genomics of Futiania mangrovii gen. nov., sp. nov., a Rare and Metabolically-versatile member in the Class Alphaproteobacteria.</title>
        <authorList>
            <person name="Liu L."/>
            <person name="Huang W.-C."/>
            <person name="Pan J."/>
            <person name="Li J."/>
            <person name="Huang Y."/>
            <person name="Du H."/>
            <person name="Liu Y."/>
            <person name="Li M."/>
        </authorList>
    </citation>
    <scope>NUCLEOTIDE SEQUENCE</scope>
    <source>
        <strain evidence="8">FT118</strain>
    </source>
</reference>
<dbReference type="Proteomes" id="UP001055804">
    <property type="component" value="Unassembled WGS sequence"/>
</dbReference>
<dbReference type="GO" id="GO:0006542">
    <property type="term" value="P:glutamine biosynthetic process"/>
    <property type="evidence" value="ECO:0007669"/>
    <property type="project" value="InterPro"/>
</dbReference>
<evidence type="ECO:0000256" key="5">
    <source>
        <dbReference type="RuleBase" id="RU000384"/>
    </source>
</evidence>
<evidence type="ECO:0000256" key="2">
    <source>
        <dbReference type="ARBA" id="ARBA00022598"/>
    </source>
</evidence>
<accession>A0A9J6PCA2</accession>
<keyword evidence="2" id="KW-0436">Ligase</keyword>
<dbReference type="GO" id="GO:0004356">
    <property type="term" value="F:glutamine synthetase activity"/>
    <property type="evidence" value="ECO:0007669"/>
    <property type="project" value="InterPro"/>
</dbReference>
<evidence type="ECO:0000256" key="4">
    <source>
        <dbReference type="PROSITE-ProRule" id="PRU01331"/>
    </source>
</evidence>
<dbReference type="Gene3D" id="3.30.590.10">
    <property type="entry name" value="Glutamine synthetase/guanido kinase, catalytic domain"/>
    <property type="match status" value="1"/>
</dbReference>
<protein>
    <submittedName>
        <fullName evidence="8">Glutamine synthetase family protein</fullName>
    </submittedName>
</protein>
<keyword evidence="3" id="KW-0460">Magnesium</keyword>
<comment type="cofactor">
    <cofactor evidence="1">
        <name>Mg(2+)</name>
        <dbReference type="ChEBI" id="CHEBI:18420"/>
    </cofactor>
</comment>
<dbReference type="SMART" id="SM01230">
    <property type="entry name" value="Gln-synt_C"/>
    <property type="match status" value="1"/>
</dbReference>
<proteinExistence type="inferred from homology"/>
<dbReference type="EMBL" id="JAMZFT010000001">
    <property type="protein sequence ID" value="MCP1335878.1"/>
    <property type="molecule type" value="Genomic_DNA"/>
</dbReference>
<dbReference type="InterPro" id="IPR014746">
    <property type="entry name" value="Gln_synth/guanido_kin_cat_dom"/>
</dbReference>
<dbReference type="AlphaFoldDB" id="A0A9J6PCA2"/>
<keyword evidence="9" id="KW-1185">Reference proteome</keyword>
<dbReference type="InterPro" id="IPR027303">
    <property type="entry name" value="Gln_synth_gly_rich_site"/>
</dbReference>
<comment type="caution">
    <text evidence="8">The sequence shown here is derived from an EMBL/GenBank/DDBJ whole genome shotgun (WGS) entry which is preliminary data.</text>
</comment>
<dbReference type="InterPro" id="IPR036651">
    <property type="entry name" value="Gln_synt_N_sf"/>
</dbReference>
<dbReference type="RefSeq" id="WP_269331806.1">
    <property type="nucleotide sequence ID" value="NZ_JAMZFT010000001.1"/>
</dbReference>
<evidence type="ECO:0000256" key="6">
    <source>
        <dbReference type="SAM" id="MobiDB-lite"/>
    </source>
</evidence>
<comment type="similarity">
    <text evidence="4 5">Belongs to the glutamine synthetase family.</text>
</comment>
<dbReference type="PROSITE" id="PS51987">
    <property type="entry name" value="GS_CATALYTIC"/>
    <property type="match status" value="1"/>
</dbReference>
<dbReference type="GO" id="GO:0006598">
    <property type="term" value="P:polyamine catabolic process"/>
    <property type="evidence" value="ECO:0007669"/>
    <property type="project" value="TreeGrafter"/>
</dbReference>
<organism evidence="8 9">
    <name type="scientific">Futiania mangrovi</name>
    <dbReference type="NCBI Taxonomy" id="2959716"/>
    <lineage>
        <taxon>Bacteria</taxon>
        <taxon>Pseudomonadati</taxon>
        <taxon>Pseudomonadota</taxon>
        <taxon>Alphaproteobacteria</taxon>
        <taxon>Futianiales</taxon>
        <taxon>Futianiaceae</taxon>
        <taxon>Futiania</taxon>
    </lineage>
</organism>
<evidence type="ECO:0000256" key="1">
    <source>
        <dbReference type="ARBA" id="ARBA00001946"/>
    </source>
</evidence>
<dbReference type="SUPFAM" id="SSF55931">
    <property type="entry name" value="Glutamine synthetase/guanido kinase"/>
    <property type="match status" value="1"/>
</dbReference>
<dbReference type="SUPFAM" id="SSF54368">
    <property type="entry name" value="Glutamine synthetase, N-terminal domain"/>
    <property type="match status" value="1"/>
</dbReference>
<dbReference type="PROSITE" id="PS00181">
    <property type="entry name" value="GLNA_ATP"/>
    <property type="match status" value="1"/>
</dbReference>
<evidence type="ECO:0000313" key="9">
    <source>
        <dbReference type="Proteomes" id="UP001055804"/>
    </source>
</evidence>